<keyword evidence="1" id="KW-0560">Oxidoreductase</keyword>
<dbReference type="SUPFAM" id="SSF52283">
    <property type="entry name" value="Formate/glycerate dehydrogenase catalytic domain-like"/>
    <property type="match status" value="1"/>
</dbReference>
<evidence type="ECO:0000256" key="1">
    <source>
        <dbReference type="ARBA" id="ARBA00023002"/>
    </source>
</evidence>
<reference evidence="4 5" key="1">
    <citation type="journal article" date="2022" name="Microbiol. Resour. Announc.">
        <title>Complete Genome Sequence of Mesorhizobium ciceri Strain R30, a Rhizobium Used as a Commercial Inoculant for Chickpea in Argentina.</title>
        <authorList>
            <person name="Foresto E."/>
            <person name="Revale S."/>
            <person name="Primo E."/>
            <person name="Nievas F."/>
            <person name="Carezzano E."/>
            <person name="Puente M."/>
            <person name="Alzari P."/>
            <person name="Mart M."/>
            <person name="Ben-Assaya M."/>
            <person name="Mornico D."/>
            <person name="Santoro M."/>
            <person name="Mart F."/>
            <person name="Giordano W."/>
            <person name="Bogino P."/>
        </authorList>
    </citation>
    <scope>NUCLEOTIDE SEQUENCE [LARGE SCALE GENOMIC DNA]</scope>
    <source>
        <strain evidence="4 5">R30</strain>
    </source>
</reference>
<dbReference type="EMBL" id="CP088147">
    <property type="protein sequence ID" value="UTU53182.1"/>
    <property type="molecule type" value="Genomic_DNA"/>
</dbReference>
<dbReference type="InterPro" id="IPR036291">
    <property type="entry name" value="NAD(P)-bd_dom_sf"/>
</dbReference>
<name>A0AB38TEF9_9HYPH</name>
<evidence type="ECO:0000313" key="4">
    <source>
        <dbReference type="EMBL" id="UTU53182.1"/>
    </source>
</evidence>
<evidence type="ECO:0008006" key="6">
    <source>
        <dbReference type="Google" id="ProtNLM"/>
    </source>
</evidence>
<evidence type="ECO:0000259" key="3">
    <source>
        <dbReference type="SMART" id="SM01003"/>
    </source>
</evidence>
<evidence type="ECO:0000313" key="5">
    <source>
        <dbReference type="Proteomes" id="UP001060070"/>
    </source>
</evidence>
<dbReference type="PANTHER" id="PTHR42795">
    <property type="entry name" value="ALANINE DEHYDROGENASE"/>
    <property type="match status" value="1"/>
</dbReference>
<evidence type="ECO:0000259" key="2">
    <source>
        <dbReference type="SMART" id="SM01002"/>
    </source>
</evidence>
<dbReference type="SMART" id="SM01003">
    <property type="entry name" value="AlaDh_PNT_N"/>
    <property type="match status" value="1"/>
</dbReference>
<sequence length="398" mass="44126">MNIGVLKEIKEDERRVALQPIQAQALSRLGHHIYVEIGAGEGAGFSDADYQVCGGKLAMKDEVLARARLLLKVKEPLRSEYSDYAPHHILFTYLHFDENNVDPRDVSELISRGFLGIAYEWVGKASRYPLLEPMSQLTGYLFAQRALELCSKEKGVFCPRNESGLPGGRALIIGCGNIGLSAFKYLSDLGIALTVVVTRGREDFNCKANARFETEGVDYIGATDTNLIVMNNKDPSRTQDTIAAALSEMDIVLNCAVRRSDLPKRKMEYLIDRSMVGAMQRGSILCDCTACDRELIETCTSSASLYHSYREENVVHYNCDHIPSMVANTATRLLTARTFPYIRYIASLKSVQTITDDESLCDGVCCYGGHLTHALSAEKKGLPYRPLSDVIKTISLPM</sequence>
<organism evidence="4 5">
    <name type="scientific">Mesorhizobium ciceri</name>
    <dbReference type="NCBI Taxonomy" id="39645"/>
    <lineage>
        <taxon>Bacteria</taxon>
        <taxon>Pseudomonadati</taxon>
        <taxon>Pseudomonadota</taxon>
        <taxon>Alphaproteobacteria</taxon>
        <taxon>Hyphomicrobiales</taxon>
        <taxon>Phyllobacteriaceae</taxon>
        <taxon>Mesorhizobium</taxon>
    </lineage>
</organism>
<keyword evidence="5" id="KW-1185">Reference proteome</keyword>
<dbReference type="PANTHER" id="PTHR42795:SF1">
    <property type="entry name" value="ALANINE DEHYDROGENASE"/>
    <property type="match status" value="1"/>
</dbReference>
<dbReference type="SMART" id="SM01002">
    <property type="entry name" value="AlaDh_PNT_C"/>
    <property type="match status" value="1"/>
</dbReference>
<dbReference type="AlphaFoldDB" id="A0AB38TEF9"/>
<dbReference type="RefSeq" id="WP_024505891.1">
    <property type="nucleotide sequence ID" value="NZ_CP088147.1"/>
</dbReference>
<dbReference type="InterPro" id="IPR007886">
    <property type="entry name" value="AlaDH/PNT_N"/>
</dbReference>
<dbReference type="GO" id="GO:0005886">
    <property type="term" value="C:plasma membrane"/>
    <property type="evidence" value="ECO:0007669"/>
    <property type="project" value="TreeGrafter"/>
</dbReference>
<dbReference type="Proteomes" id="UP001060070">
    <property type="component" value="Chromosome"/>
</dbReference>
<accession>A0AB38TEF9</accession>
<protein>
    <recommendedName>
        <fullName evidence="6">Alanine dehydrogenase</fullName>
    </recommendedName>
</protein>
<dbReference type="Gene3D" id="3.40.50.720">
    <property type="entry name" value="NAD(P)-binding Rossmann-like Domain"/>
    <property type="match status" value="2"/>
</dbReference>
<dbReference type="GO" id="GO:0006524">
    <property type="term" value="P:alanine catabolic process"/>
    <property type="evidence" value="ECO:0007669"/>
    <property type="project" value="TreeGrafter"/>
</dbReference>
<dbReference type="InterPro" id="IPR007698">
    <property type="entry name" value="AlaDH/PNT_NAD(H)-bd"/>
</dbReference>
<dbReference type="Pfam" id="PF01262">
    <property type="entry name" value="AlaDh_PNT_C"/>
    <property type="match status" value="1"/>
</dbReference>
<dbReference type="Pfam" id="PF05222">
    <property type="entry name" value="AlaDh_PNT_N"/>
    <property type="match status" value="1"/>
</dbReference>
<dbReference type="SUPFAM" id="SSF51735">
    <property type="entry name" value="NAD(P)-binding Rossmann-fold domains"/>
    <property type="match status" value="1"/>
</dbReference>
<feature type="domain" description="Alanine dehydrogenase/pyridine nucleotide transhydrogenase N-terminal" evidence="3">
    <location>
        <begin position="4"/>
        <end position="138"/>
    </location>
</feature>
<gene>
    <name evidence="4" type="ORF">LRP29_07145</name>
</gene>
<proteinExistence type="predicted"/>
<dbReference type="GO" id="GO:0000286">
    <property type="term" value="F:alanine dehydrogenase activity"/>
    <property type="evidence" value="ECO:0007669"/>
    <property type="project" value="TreeGrafter"/>
</dbReference>
<feature type="domain" description="Alanine dehydrogenase/pyridine nucleotide transhydrogenase NAD(H)-binding" evidence="2">
    <location>
        <begin position="147"/>
        <end position="318"/>
    </location>
</feature>